<keyword evidence="5" id="KW-1185">Reference proteome</keyword>
<feature type="domain" description="DUF218" evidence="3">
    <location>
        <begin position="227"/>
        <end position="342"/>
    </location>
</feature>
<dbReference type="CDD" id="cd06259">
    <property type="entry name" value="YdcF-like"/>
    <property type="match status" value="1"/>
</dbReference>
<dbReference type="SUPFAM" id="SSF48452">
    <property type="entry name" value="TPR-like"/>
    <property type="match status" value="1"/>
</dbReference>
<feature type="chain" id="PRO_5047132361" evidence="2">
    <location>
        <begin position="23"/>
        <end position="401"/>
    </location>
</feature>
<dbReference type="Pfam" id="PF02698">
    <property type="entry name" value="DUF218"/>
    <property type="match status" value="1"/>
</dbReference>
<dbReference type="InterPro" id="IPR003848">
    <property type="entry name" value="DUF218"/>
</dbReference>
<dbReference type="Gene3D" id="1.25.40.10">
    <property type="entry name" value="Tetratricopeptide repeat domain"/>
    <property type="match status" value="1"/>
</dbReference>
<gene>
    <name evidence="4" type="ORF">JOC77_000997</name>
</gene>
<dbReference type="Gene3D" id="3.40.50.620">
    <property type="entry name" value="HUPs"/>
    <property type="match status" value="1"/>
</dbReference>
<evidence type="ECO:0000313" key="4">
    <source>
        <dbReference type="EMBL" id="MBM7691590.1"/>
    </source>
</evidence>
<name>A0ABS2QEY2_9BACI</name>
<dbReference type="PANTHER" id="PTHR30336">
    <property type="entry name" value="INNER MEMBRANE PROTEIN, PROBABLE PERMEASE"/>
    <property type="match status" value="1"/>
</dbReference>
<evidence type="ECO:0000259" key="3">
    <source>
        <dbReference type="Pfam" id="PF02698"/>
    </source>
</evidence>
<dbReference type="Proteomes" id="UP000823486">
    <property type="component" value="Unassembled WGS sequence"/>
</dbReference>
<dbReference type="PROSITE" id="PS51257">
    <property type="entry name" value="PROKAR_LIPOPROTEIN"/>
    <property type="match status" value="1"/>
</dbReference>
<feature type="region of interest" description="Disordered" evidence="1">
    <location>
        <begin position="23"/>
        <end position="72"/>
    </location>
</feature>
<organism evidence="4 5">
    <name type="scientific">Peribacillus deserti</name>
    <dbReference type="NCBI Taxonomy" id="673318"/>
    <lineage>
        <taxon>Bacteria</taxon>
        <taxon>Bacillati</taxon>
        <taxon>Bacillota</taxon>
        <taxon>Bacilli</taxon>
        <taxon>Bacillales</taxon>
        <taxon>Bacillaceae</taxon>
        <taxon>Peribacillus</taxon>
    </lineage>
</organism>
<sequence length="401" mass="45165">MKLYKGLIALLFTISVMTGCTADNGKQANEPKTKAVNNNKEVNSEDKNKARIKTAAETGNPSTPVKNDEPTSDRINHFKDMAMYYYWHGGDIKQAEKDIFKGITLKGKYDVVENAFRQAALLDPFDLDIKFSLASTQVIQKKYPEALQTYTQILNLDRDNFNANLLLGAYSKVNGDVRTYKRSLSNLAQIDSAKARDYSQKIERADSLMKVKLNTAPPADLPQQKHAIVILGYALADDGTMKEPLIERLKAGLSIAKKYPNSKIIVSGGVPKQGVTEADAMNKWLTEQGVSKDRILMENNSTDTVENALFTHDILEKQGLKDVTIVTSASHIRRALTVFNEASDFYDRMNNKKTNRSFTNVVYLDYPSVAEAQKVPKDEMFVIYRDLFRTSGIWQYPHLQR</sequence>
<evidence type="ECO:0000256" key="1">
    <source>
        <dbReference type="SAM" id="MobiDB-lite"/>
    </source>
</evidence>
<keyword evidence="2" id="KW-0732">Signal</keyword>
<dbReference type="EMBL" id="JAFBFI010000003">
    <property type="protein sequence ID" value="MBM7691590.1"/>
    <property type="molecule type" value="Genomic_DNA"/>
</dbReference>
<proteinExistence type="predicted"/>
<dbReference type="InterPro" id="IPR051599">
    <property type="entry name" value="Cell_Envelope_Assoc"/>
</dbReference>
<evidence type="ECO:0000313" key="5">
    <source>
        <dbReference type="Proteomes" id="UP000823486"/>
    </source>
</evidence>
<dbReference type="PANTHER" id="PTHR30336:SF4">
    <property type="entry name" value="ENVELOPE BIOGENESIS FACTOR ELYC"/>
    <property type="match status" value="1"/>
</dbReference>
<dbReference type="RefSeq" id="WP_338047180.1">
    <property type="nucleotide sequence ID" value="NZ_JAFBFI010000003.1"/>
</dbReference>
<dbReference type="InterPro" id="IPR014729">
    <property type="entry name" value="Rossmann-like_a/b/a_fold"/>
</dbReference>
<feature type="signal peptide" evidence="2">
    <location>
        <begin position="1"/>
        <end position="22"/>
    </location>
</feature>
<protein>
    <submittedName>
        <fullName evidence="4">Tetratricopeptide (TPR) repeat protein</fullName>
    </submittedName>
</protein>
<accession>A0ABS2QEY2</accession>
<evidence type="ECO:0000256" key="2">
    <source>
        <dbReference type="SAM" id="SignalP"/>
    </source>
</evidence>
<comment type="caution">
    <text evidence="4">The sequence shown here is derived from an EMBL/GenBank/DDBJ whole genome shotgun (WGS) entry which is preliminary data.</text>
</comment>
<reference evidence="4 5" key="1">
    <citation type="submission" date="2021-01" db="EMBL/GenBank/DDBJ databases">
        <title>Genomic Encyclopedia of Type Strains, Phase IV (KMG-IV): sequencing the most valuable type-strain genomes for metagenomic binning, comparative biology and taxonomic classification.</title>
        <authorList>
            <person name="Goeker M."/>
        </authorList>
    </citation>
    <scope>NUCLEOTIDE SEQUENCE [LARGE SCALE GENOMIC DNA]</scope>
    <source>
        <strain evidence="4 5">DSM 105482</strain>
    </source>
</reference>
<dbReference type="InterPro" id="IPR011990">
    <property type="entry name" value="TPR-like_helical_dom_sf"/>
</dbReference>